<keyword evidence="1" id="KW-0472">Membrane</keyword>
<keyword evidence="1" id="KW-1133">Transmembrane helix</keyword>
<gene>
    <name evidence="2" type="ORF">FWK35_00010610</name>
</gene>
<accession>A0A6G0Z3W9</accession>
<evidence type="ECO:0000313" key="3">
    <source>
        <dbReference type="Proteomes" id="UP000478052"/>
    </source>
</evidence>
<proteinExistence type="predicted"/>
<reference evidence="2 3" key="1">
    <citation type="submission" date="2019-08" db="EMBL/GenBank/DDBJ databases">
        <title>Whole genome of Aphis craccivora.</title>
        <authorList>
            <person name="Voronova N.V."/>
            <person name="Shulinski R.S."/>
            <person name="Bandarenka Y.V."/>
            <person name="Zhorov D.G."/>
            <person name="Warner D."/>
        </authorList>
    </citation>
    <scope>NUCLEOTIDE SEQUENCE [LARGE SCALE GENOMIC DNA]</scope>
    <source>
        <strain evidence="2">180601</strain>
        <tissue evidence="2">Whole Body</tissue>
    </source>
</reference>
<keyword evidence="3" id="KW-1185">Reference proteome</keyword>
<dbReference type="EMBL" id="VUJU01001479">
    <property type="protein sequence ID" value="KAF0765123.1"/>
    <property type="molecule type" value="Genomic_DNA"/>
</dbReference>
<name>A0A6G0Z3W9_APHCR</name>
<feature type="non-terminal residue" evidence="2">
    <location>
        <position position="1"/>
    </location>
</feature>
<sequence length="44" mass="5390">LYSYNSKTNYSKYLKFSLNIRISVIYIQLNFQNILTFFELFIDN</sequence>
<organism evidence="2 3">
    <name type="scientific">Aphis craccivora</name>
    <name type="common">Cowpea aphid</name>
    <dbReference type="NCBI Taxonomy" id="307492"/>
    <lineage>
        <taxon>Eukaryota</taxon>
        <taxon>Metazoa</taxon>
        <taxon>Ecdysozoa</taxon>
        <taxon>Arthropoda</taxon>
        <taxon>Hexapoda</taxon>
        <taxon>Insecta</taxon>
        <taxon>Pterygota</taxon>
        <taxon>Neoptera</taxon>
        <taxon>Paraneoptera</taxon>
        <taxon>Hemiptera</taxon>
        <taxon>Sternorrhyncha</taxon>
        <taxon>Aphidomorpha</taxon>
        <taxon>Aphidoidea</taxon>
        <taxon>Aphididae</taxon>
        <taxon>Aphidini</taxon>
        <taxon>Aphis</taxon>
        <taxon>Aphis</taxon>
    </lineage>
</organism>
<keyword evidence="1" id="KW-0812">Transmembrane</keyword>
<comment type="caution">
    <text evidence="2">The sequence shown here is derived from an EMBL/GenBank/DDBJ whole genome shotgun (WGS) entry which is preliminary data.</text>
</comment>
<dbReference type="AlphaFoldDB" id="A0A6G0Z3W9"/>
<evidence type="ECO:0000256" key="1">
    <source>
        <dbReference type="SAM" id="Phobius"/>
    </source>
</evidence>
<dbReference type="Proteomes" id="UP000478052">
    <property type="component" value="Unassembled WGS sequence"/>
</dbReference>
<evidence type="ECO:0000313" key="2">
    <source>
        <dbReference type="EMBL" id="KAF0765123.1"/>
    </source>
</evidence>
<feature type="transmembrane region" description="Helical" evidence="1">
    <location>
        <begin position="20"/>
        <end position="42"/>
    </location>
</feature>
<protein>
    <submittedName>
        <fullName evidence="2">Uncharacterized protein</fullName>
    </submittedName>
</protein>